<accession>A0AAW1MV12</accession>
<protein>
    <submittedName>
        <fullName evidence="2">Uncharacterized protein</fullName>
    </submittedName>
</protein>
<feature type="compositionally biased region" description="Polar residues" evidence="1">
    <location>
        <begin position="227"/>
        <end position="247"/>
    </location>
</feature>
<dbReference type="AlphaFoldDB" id="A0AAW1MV12"/>
<organism evidence="2 3">
    <name type="scientific">Saponaria officinalis</name>
    <name type="common">Common soapwort</name>
    <name type="synonym">Lychnis saponaria</name>
    <dbReference type="NCBI Taxonomy" id="3572"/>
    <lineage>
        <taxon>Eukaryota</taxon>
        <taxon>Viridiplantae</taxon>
        <taxon>Streptophyta</taxon>
        <taxon>Embryophyta</taxon>
        <taxon>Tracheophyta</taxon>
        <taxon>Spermatophyta</taxon>
        <taxon>Magnoliopsida</taxon>
        <taxon>eudicotyledons</taxon>
        <taxon>Gunneridae</taxon>
        <taxon>Pentapetalae</taxon>
        <taxon>Caryophyllales</taxon>
        <taxon>Caryophyllaceae</taxon>
        <taxon>Caryophylleae</taxon>
        <taxon>Saponaria</taxon>
    </lineage>
</organism>
<comment type="caution">
    <text evidence="2">The sequence shown here is derived from an EMBL/GenBank/DDBJ whole genome shotgun (WGS) entry which is preliminary data.</text>
</comment>
<dbReference type="Pfam" id="PF05904">
    <property type="entry name" value="DUF863"/>
    <property type="match status" value="1"/>
</dbReference>
<feature type="region of interest" description="Disordered" evidence="1">
    <location>
        <begin position="227"/>
        <end position="254"/>
    </location>
</feature>
<name>A0AAW1MV12_SAPOF</name>
<dbReference type="PANTHER" id="PTHR33167">
    <property type="entry name" value="TRANSCRIPTION FACTOR, PUTATIVE (DUF863)-RELATED"/>
    <property type="match status" value="1"/>
</dbReference>
<reference evidence="2 3" key="1">
    <citation type="submission" date="2024-03" db="EMBL/GenBank/DDBJ databases">
        <title>WGS assembly of Saponaria officinalis var. Norfolk2.</title>
        <authorList>
            <person name="Jenkins J."/>
            <person name="Shu S."/>
            <person name="Grimwood J."/>
            <person name="Barry K."/>
            <person name="Goodstein D."/>
            <person name="Schmutz J."/>
            <person name="Leebens-Mack J."/>
            <person name="Osbourn A."/>
        </authorList>
    </citation>
    <scope>NUCLEOTIDE SEQUENCE [LARGE SCALE GENOMIC DNA]</scope>
    <source>
        <strain evidence="3">cv. Norfolk2</strain>
        <strain evidence="2">JIC</strain>
        <tissue evidence="2">Leaf</tissue>
    </source>
</reference>
<gene>
    <name evidence="2" type="ORF">RND81_02G036300</name>
</gene>
<dbReference type="PANTHER" id="PTHR33167:SF18">
    <property type="entry name" value="GB|AAF67766.1"/>
    <property type="match status" value="1"/>
</dbReference>
<dbReference type="InterPro" id="IPR008581">
    <property type="entry name" value="DUF863_pln"/>
</dbReference>
<dbReference type="Proteomes" id="UP001443914">
    <property type="component" value="Unassembled WGS sequence"/>
</dbReference>
<dbReference type="EMBL" id="JBDFQZ010000002">
    <property type="protein sequence ID" value="KAK9748103.1"/>
    <property type="molecule type" value="Genomic_DNA"/>
</dbReference>
<dbReference type="EMBL" id="JBDFQZ010000002">
    <property type="protein sequence ID" value="KAK9748102.1"/>
    <property type="molecule type" value="Genomic_DNA"/>
</dbReference>
<evidence type="ECO:0000313" key="2">
    <source>
        <dbReference type="EMBL" id="KAK9748102.1"/>
    </source>
</evidence>
<sequence>MQCQSYLPVYQFDYDLNVDTNSCLRVMHDGNATFLSGNYNNHVSILQVLRSNSDYKELLRQTMLMHEVTFRDQVQELHRLYKRHRETITEIKSKEINLNVHFEVQSSNSSLPILSSSGGHKTDDIQSFFHSNREFKTPNVPLALRNDGTLEKLSGYKCKIIGGRPLDLELPAEMYIDSDEWDSLQESQYPEDPTSANLSSNKHGNYIVEADGKASRVNLVDLNEPPTTLNFENSDSPPEVLSSSCGSSDKMPSHSIGTKPLVVQALATLDSHYHSRKNAKYSRRSKWSVKRNLDFGPSSGKTLTDVVAEEKSAQAVQKNGISCVNPLDDVSLRKSKRCRVIDINLSCDHASDDELFTDDYLLGELAEVAAQAIVSMSAFPETKICQHSQVSDSKTLEWFAELVNDFETLTFNEFDDFEAMTLNLTETKSEEYVFPGNSTQTCSASTTVPTKKGRTRRPKIKKDFQREVLPSLASLSRYEVSEDMQMIEGLMEAAGTPWHLRTRRACRMGRKPQAIMRERMPSADPPELKVEFGFSWGIDNKRPRGHRSPVSSDAIMSRWVELVV</sequence>
<evidence type="ECO:0000256" key="1">
    <source>
        <dbReference type="SAM" id="MobiDB-lite"/>
    </source>
</evidence>
<keyword evidence="3" id="KW-1185">Reference proteome</keyword>
<evidence type="ECO:0000313" key="3">
    <source>
        <dbReference type="Proteomes" id="UP001443914"/>
    </source>
</evidence>
<proteinExistence type="predicted"/>